<feature type="region of interest" description="Disordered" evidence="1">
    <location>
        <begin position="1"/>
        <end position="28"/>
    </location>
</feature>
<reference evidence="2 3" key="1">
    <citation type="journal article" date="2018" name="Front. Plant Sci.">
        <title>Red Clover (Trifolium pratense) and Zigzag Clover (T. medium) - A Picture of Genomic Similarities and Differences.</title>
        <authorList>
            <person name="Dluhosova J."/>
            <person name="Istvanek J."/>
            <person name="Nedelnik J."/>
            <person name="Repkova J."/>
        </authorList>
    </citation>
    <scope>NUCLEOTIDE SEQUENCE [LARGE SCALE GENOMIC DNA]</scope>
    <source>
        <strain evidence="3">cv. 10/8</strain>
        <tissue evidence="2">Leaf</tissue>
    </source>
</reference>
<evidence type="ECO:0000313" key="2">
    <source>
        <dbReference type="EMBL" id="MCI80762.1"/>
    </source>
</evidence>
<sequence>MSDAVELGQGNPGCAGSEHVAVDDVRAV</sequence>
<protein>
    <submittedName>
        <fullName evidence="2">Uncharacterized protein</fullName>
    </submittedName>
</protein>
<organism evidence="2 3">
    <name type="scientific">Trifolium medium</name>
    <dbReference type="NCBI Taxonomy" id="97028"/>
    <lineage>
        <taxon>Eukaryota</taxon>
        <taxon>Viridiplantae</taxon>
        <taxon>Streptophyta</taxon>
        <taxon>Embryophyta</taxon>
        <taxon>Tracheophyta</taxon>
        <taxon>Spermatophyta</taxon>
        <taxon>Magnoliopsida</taxon>
        <taxon>eudicotyledons</taxon>
        <taxon>Gunneridae</taxon>
        <taxon>Pentapetalae</taxon>
        <taxon>rosids</taxon>
        <taxon>fabids</taxon>
        <taxon>Fabales</taxon>
        <taxon>Fabaceae</taxon>
        <taxon>Papilionoideae</taxon>
        <taxon>50 kb inversion clade</taxon>
        <taxon>NPAAA clade</taxon>
        <taxon>Hologalegina</taxon>
        <taxon>IRL clade</taxon>
        <taxon>Trifolieae</taxon>
        <taxon>Trifolium</taxon>
    </lineage>
</organism>
<accession>A0A392V035</accession>
<feature type="non-terminal residue" evidence="2">
    <location>
        <position position="28"/>
    </location>
</feature>
<name>A0A392V035_9FABA</name>
<evidence type="ECO:0000256" key="1">
    <source>
        <dbReference type="SAM" id="MobiDB-lite"/>
    </source>
</evidence>
<evidence type="ECO:0000313" key="3">
    <source>
        <dbReference type="Proteomes" id="UP000265520"/>
    </source>
</evidence>
<keyword evidence="3" id="KW-1185">Reference proteome</keyword>
<proteinExistence type="predicted"/>
<dbReference type="AlphaFoldDB" id="A0A392V035"/>
<dbReference type="Proteomes" id="UP000265520">
    <property type="component" value="Unassembled WGS sequence"/>
</dbReference>
<comment type="caution">
    <text evidence="2">The sequence shown here is derived from an EMBL/GenBank/DDBJ whole genome shotgun (WGS) entry which is preliminary data.</text>
</comment>
<dbReference type="EMBL" id="LXQA011002703">
    <property type="protein sequence ID" value="MCI80762.1"/>
    <property type="molecule type" value="Genomic_DNA"/>
</dbReference>